<sequence length="116" mass="13240">MSGLSPVTGRAVSELDDDYIRRSVADILTTPIGSRVMRREYGSYIPELIDQPMNEQTRLKLYGATAMSLMLWSRRARIKSVRLEIDDHSACLKLDLVRTDLPRPRRIIQSLPLSLI</sequence>
<evidence type="ECO:0000313" key="3">
    <source>
        <dbReference type="Proteomes" id="UP001500791"/>
    </source>
</evidence>
<dbReference type="InterPro" id="IPR007048">
    <property type="entry name" value="IraD/Gp25-like"/>
</dbReference>
<dbReference type="RefSeq" id="WP_167177595.1">
    <property type="nucleotide sequence ID" value="NZ_BAAAEJ010000007.1"/>
</dbReference>
<name>A0ABN0YGG1_9CAUL</name>
<comment type="caution">
    <text evidence="2">The sequence shown here is derived from an EMBL/GenBank/DDBJ whole genome shotgun (WGS) entry which is preliminary data.</text>
</comment>
<protein>
    <submittedName>
        <fullName evidence="2">GPW/gp25 family protein</fullName>
    </submittedName>
</protein>
<dbReference type="Pfam" id="PF04965">
    <property type="entry name" value="GPW_gp25"/>
    <property type="match status" value="1"/>
</dbReference>
<feature type="domain" description="IraD/Gp25-like" evidence="1">
    <location>
        <begin position="17"/>
        <end position="89"/>
    </location>
</feature>
<evidence type="ECO:0000313" key="2">
    <source>
        <dbReference type="EMBL" id="GAA0394778.1"/>
    </source>
</evidence>
<keyword evidence="3" id="KW-1185">Reference proteome</keyword>
<proteinExistence type="predicted"/>
<evidence type="ECO:0000259" key="1">
    <source>
        <dbReference type="Pfam" id="PF04965"/>
    </source>
</evidence>
<dbReference type="Gene3D" id="3.10.450.40">
    <property type="match status" value="1"/>
</dbReference>
<gene>
    <name evidence="2" type="ORF">GCM10009093_21700</name>
</gene>
<organism evidence="2 3">
    <name type="scientific">Brevundimonas terrae</name>
    <dbReference type="NCBI Taxonomy" id="363631"/>
    <lineage>
        <taxon>Bacteria</taxon>
        <taxon>Pseudomonadati</taxon>
        <taxon>Pseudomonadota</taxon>
        <taxon>Alphaproteobacteria</taxon>
        <taxon>Caulobacterales</taxon>
        <taxon>Caulobacteraceae</taxon>
        <taxon>Brevundimonas</taxon>
    </lineage>
</organism>
<reference evidence="2 3" key="1">
    <citation type="journal article" date="2019" name="Int. J. Syst. Evol. Microbiol.">
        <title>The Global Catalogue of Microorganisms (GCM) 10K type strain sequencing project: providing services to taxonomists for standard genome sequencing and annotation.</title>
        <authorList>
            <consortium name="The Broad Institute Genomics Platform"/>
            <consortium name="The Broad Institute Genome Sequencing Center for Infectious Disease"/>
            <person name="Wu L."/>
            <person name="Ma J."/>
        </authorList>
    </citation>
    <scope>NUCLEOTIDE SEQUENCE [LARGE SCALE GENOMIC DNA]</scope>
    <source>
        <strain evidence="2 3">JCM 13476</strain>
    </source>
</reference>
<dbReference type="SUPFAM" id="SSF160719">
    <property type="entry name" value="gpW/gp25-like"/>
    <property type="match status" value="1"/>
</dbReference>
<dbReference type="Proteomes" id="UP001500791">
    <property type="component" value="Unassembled WGS sequence"/>
</dbReference>
<dbReference type="EMBL" id="BAAAEJ010000007">
    <property type="protein sequence ID" value="GAA0394778.1"/>
    <property type="molecule type" value="Genomic_DNA"/>
</dbReference>
<accession>A0ABN0YGG1</accession>